<dbReference type="OrthoDB" id="5430111at2759"/>
<gene>
    <name evidence="2" type="ORF">K491DRAFT_247078</name>
</gene>
<name>A0A6A6THW5_9PLEO</name>
<dbReference type="EMBL" id="MU004312">
    <property type="protein sequence ID" value="KAF2658787.1"/>
    <property type="molecule type" value="Genomic_DNA"/>
</dbReference>
<evidence type="ECO:0000313" key="3">
    <source>
        <dbReference type="Proteomes" id="UP000799324"/>
    </source>
</evidence>
<evidence type="ECO:0000256" key="1">
    <source>
        <dbReference type="SAM" id="MobiDB-lite"/>
    </source>
</evidence>
<sequence length="304" mass="33533">MRSPRNASMQFRHSTFTPGLLGRAACVKEVHLHLHCALQLARQASKLGFFNMPPALSDYDSDGSLIYNTIEAENVKEPPSAVSQSPARHSSAPAPSGKFVKQSLRPDTRSATVGTSHSSSRFSSSTKSPAFASFEKPKSLRGKKRSALLAGIGPENIISQSENEEEALAKNTPPTSSISTSSYRTRRQVHGSQKSEVCYDQKYHPMDDVMNPTRAAKVKSKYGEELPVSDDILFFSDVDDGGNESDVEMHIDAEPMKKVKNKFCQPTRRSGRQMNNSVIYNTSVHPQDNDIEEGERTDWVLVSV</sequence>
<feature type="compositionally biased region" description="Low complexity" evidence="1">
    <location>
        <begin position="83"/>
        <end position="96"/>
    </location>
</feature>
<feature type="compositionally biased region" description="Low complexity" evidence="1">
    <location>
        <begin position="116"/>
        <end position="128"/>
    </location>
</feature>
<reference evidence="2" key="1">
    <citation type="journal article" date="2020" name="Stud. Mycol.">
        <title>101 Dothideomycetes genomes: a test case for predicting lifestyles and emergence of pathogens.</title>
        <authorList>
            <person name="Haridas S."/>
            <person name="Albert R."/>
            <person name="Binder M."/>
            <person name="Bloem J."/>
            <person name="Labutti K."/>
            <person name="Salamov A."/>
            <person name="Andreopoulos B."/>
            <person name="Baker S."/>
            <person name="Barry K."/>
            <person name="Bills G."/>
            <person name="Bluhm B."/>
            <person name="Cannon C."/>
            <person name="Castanera R."/>
            <person name="Culley D."/>
            <person name="Daum C."/>
            <person name="Ezra D."/>
            <person name="Gonzalez J."/>
            <person name="Henrissat B."/>
            <person name="Kuo A."/>
            <person name="Liang C."/>
            <person name="Lipzen A."/>
            <person name="Lutzoni F."/>
            <person name="Magnuson J."/>
            <person name="Mondo S."/>
            <person name="Nolan M."/>
            <person name="Ohm R."/>
            <person name="Pangilinan J."/>
            <person name="Park H.-J."/>
            <person name="Ramirez L."/>
            <person name="Alfaro M."/>
            <person name="Sun H."/>
            <person name="Tritt A."/>
            <person name="Yoshinaga Y."/>
            <person name="Zwiers L.-H."/>
            <person name="Turgeon B."/>
            <person name="Goodwin S."/>
            <person name="Spatafora J."/>
            <person name="Crous P."/>
            <person name="Grigoriev I."/>
        </authorList>
    </citation>
    <scope>NUCLEOTIDE SEQUENCE</scope>
    <source>
        <strain evidence="2">CBS 122681</strain>
    </source>
</reference>
<dbReference type="AlphaFoldDB" id="A0A6A6THW5"/>
<dbReference type="Proteomes" id="UP000799324">
    <property type="component" value="Unassembled WGS sequence"/>
</dbReference>
<accession>A0A6A6THW5</accession>
<protein>
    <submittedName>
        <fullName evidence="2">Uncharacterized protein</fullName>
    </submittedName>
</protein>
<keyword evidence="3" id="KW-1185">Reference proteome</keyword>
<proteinExistence type="predicted"/>
<feature type="region of interest" description="Disordered" evidence="1">
    <location>
        <begin position="76"/>
        <end position="137"/>
    </location>
</feature>
<evidence type="ECO:0000313" key="2">
    <source>
        <dbReference type="EMBL" id="KAF2658787.1"/>
    </source>
</evidence>
<feature type="region of interest" description="Disordered" evidence="1">
    <location>
        <begin position="157"/>
        <end position="195"/>
    </location>
</feature>
<organism evidence="2 3">
    <name type="scientific">Lophiostoma macrostomum CBS 122681</name>
    <dbReference type="NCBI Taxonomy" id="1314788"/>
    <lineage>
        <taxon>Eukaryota</taxon>
        <taxon>Fungi</taxon>
        <taxon>Dikarya</taxon>
        <taxon>Ascomycota</taxon>
        <taxon>Pezizomycotina</taxon>
        <taxon>Dothideomycetes</taxon>
        <taxon>Pleosporomycetidae</taxon>
        <taxon>Pleosporales</taxon>
        <taxon>Lophiostomataceae</taxon>
        <taxon>Lophiostoma</taxon>
    </lineage>
</organism>